<dbReference type="GeneID" id="14208865"/>
<feature type="transmembrane region" description="Helical" evidence="1">
    <location>
        <begin position="305"/>
        <end position="330"/>
    </location>
</feature>
<evidence type="ECO:0000313" key="2">
    <source>
        <dbReference type="EMBL" id="SFI66753.1"/>
    </source>
</evidence>
<organism evidence="2 3">
    <name type="scientific">Natronobacterium gregoryi</name>
    <dbReference type="NCBI Taxonomy" id="44930"/>
    <lineage>
        <taxon>Archaea</taxon>
        <taxon>Methanobacteriati</taxon>
        <taxon>Methanobacteriota</taxon>
        <taxon>Stenosarchaea group</taxon>
        <taxon>Halobacteria</taxon>
        <taxon>Halobacteriales</taxon>
        <taxon>Natrialbaceae</taxon>
        <taxon>Natronobacterium</taxon>
    </lineage>
</organism>
<keyword evidence="1" id="KW-1133">Transmembrane helix</keyword>
<dbReference type="AlphaFoldDB" id="A0A1I3K2Q4"/>
<sequence length="481" mass="52890">MRSPRLLERNDETAGFVPILLANLVPLVGVVALEWDPETLVVIYGVELLLSLLLAGGTALFAQRPPPDRDGVVSASDALLTGKRGTLRPFESLPPIHVRNVPFALGVVVSVTLYAVVFGVIAYIGFQGEWTLESTAVLLSVSVLLVGQFLETRRQYFHGRRYERVSPYAVIETPARQVFALLFALAFVGVTVGLAIGSTAVLVIVVCVKLAVEWSAYRANRTDEDTNRFVDRFVAWFADPEPSDALDPVRAPTTPPETRVRPARTVVLEGLFVALLATAVYTIFFAGVWLFVVLVVVVWTGSVTVFWIGVVATVLLVIAVIAVQYIMYYLEYGTLEYQRRDDHLVAYDRFLAEPQWAVRIDEIRIATIEQDRLFDRLLGTRTIRVTAGWGSGKTDRLLGPVAEPDRVAEAFELPLETIALEPIDRRFAVGSVVMVVAGVLAGTVAFLAPDTLEEFEDGVLAGAFLLLFLASHLWHRAVPDG</sequence>
<dbReference type="InterPro" id="IPR045466">
    <property type="entry name" value="DUF6498"/>
</dbReference>
<protein>
    <submittedName>
        <fullName evidence="2">Uncharacterized protein</fullName>
    </submittedName>
</protein>
<feature type="transmembrane region" description="Helical" evidence="1">
    <location>
        <begin position="459"/>
        <end position="478"/>
    </location>
</feature>
<feature type="transmembrane region" description="Helical" evidence="1">
    <location>
        <begin position="194"/>
        <end position="212"/>
    </location>
</feature>
<name>A0A1I3K2Q4_9EURY</name>
<reference evidence="2 3" key="1">
    <citation type="submission" date="2016-10" db="EMBL/GenBank/DDBJ databases">
        <authorList>
            <person name="de Groot N.N."/>
        </authorList>
    </citation>
    <scope>NUCLEOTIDE SEQUENCE [LARGE SCALE GENOMIC DNA]</scope>
    <source>
        <strain evidence="2 3">SP2</strain>
    </source>
</reference>
<feature type="transmembrane region" description="Helical" evidence="1">
    <location>
        <begin position="41"/>
        <end position="62"/>
    </location>
</feature>
<keyword evidence="1" id="KW-0472">Membrane</keyword>
<dbReference type="OMA" id="YWVEAAV"/>
<feature type="transmembrane region" description="Helical" evidence="1">
    <location>
        <begin position="427"/>
        <end position="447"/>
    </location>
</feature>
<evidence type="ECO:0000313" key="3">
    <source>
        <dbReference type="Proteomes" id="UP000182829"/>
    </source>
</evidence>
<gene>
    <name evidence="2" type="ORF">SAMN05443661_10366</name>
</gene>
<dbReference type="Proteomes" id="UP000182829">
    <property type="component" value="Unassembled WGS sequence"/>
</dbReference>
<dbReference type="OrthoDB" id="169315at2157"/>
<dbReference type="EMBL" id="FORO01000003">
    <property type="protein sequence ID" value="SFI66753.1"/>
    <property type="molecule type" value="Genomic_DNA"/>
</dbReference>
<dbReference type="RefSeq" id="WP_015233462.1">
    <property type="nucleotide sequence ID" value="NZ_FORO01000003.1"/>
</dbReference>
<dbReference type="Pfam" id="PF20108">
    <property type="entry name" value="DUF6498"/>
    <property type="match status" value="1"/>
</dbReference>
<keyword evidence="1" id="KW-0812">Transmembrane</keyword>
<proteinExistence type="predicted"/>
<evidence type="ECO:0000256" key="1">
    <source>
        <dbReference type="SAM" id="Phobius"/>
    </source>
</evidence>
<accession>A0A1I3K2Q4</accession>
<feature type="transmembrane region" description="Helical" evidence="1">
    <location>
        <begin position="271"/>
        <end position="299"/>
    </location>
</feature>
<feature type="transmembrane region" description="Helical" evidence="1">
    <location>
        <begin position="103"/>
        <end position="124"/>
    </location>
</feature>
<feature type="transmembrane region" description="Helical" evidence="1">
    <location>
        <begin position="12"/>
        <end position="35"/>
    </location>
</feature>